<dbReference type="InParanoid" id="A2DZD0"/>
<dbReference type="EMBL" id="DS113273">
    <property type="protein sequence ID" value="EAY14259.1"/>
    <property type="molecule type" value="Genomic_DNA"/>
</dbReference>
<dbReference type="Proteomes" id="UP000001542">
    <property type="component" value="Unassembled WGS sequence"/>
</dbReference>
<evidence type="ECO:0000313" key="2">
    <source>
        <dbReference type="Proteomes" id="UP000001542"/>
    </source>
</evidence>
<dbReference type="InterPro" id="IPR011990">
    <property type="entry name" value="TPR-like_helical_dom_sf"/>
</dbReference>
<reference evidence="1" key="1">
    <citation type="submission" date="2006-10" db="EMBL/GenBank/DDBJ databases">
        <authorList>
            <person name="Amadeo P."/>
            <person name="Zhao Q."/>
            <person name="Wortman J."/>
            <person name="Fraser-Liggett C."/>
            <person name="Carlton J."/>
        </authorList>
    </citation>
    <scope>NUCLEOTIDE SEQUENCE</scope>
    <source>
        <strain evidence="1">G3</strain>
    </source>
</reference>
<organism evidence="1 2">
    <name type="scientific">Trichomonas vaginalis (strain ATCC PRA-98 / G3)</name>
    <dbReference type="NCBI Taxonomy" id="412133"/>
    <lineage>
        <taxon>Eukaryota</taxon>
        <taxon>Metamonada</taxon>
        <taxon>Parabasalia</taxon>
        <taxon>Trichomonadida</taxon>
        <taxon>Trichomonadidae</taxon>
        <taxon>Trichomonas</taxon>
    </lineage>
</organism>
<dbReference type="VEuPathDB" id="TrichDB:TVAGG3_1017130"/>
<dbReference type="SUPFAM" id="SSF48452">
    <property type="entry name" value="TPR-like"/>
    <property type="match status" value="1"/>
</dbReference>
<accession>A2DZD0</accession>
<dbReference type="RefSeq" id="XP_001326482.1">
    <property type="nucleotide sequence ID" value="XM_001326447.1"/>
</dbReference>
<protein>
    <submittedName>
        <fullName evidence="1">Uncharacterized protein</fullName>
    </submittedName>
</protein>
<dbReference type="KEGG" id="tva:4772247"/>
<gene>
    <name evidence="1" type="ORF">TVAG_487020</name>
</gene>
<name>A2DZD0_TRIV3</name>
<evidence type="ECO:0000313" key="1">
    <source>
        <dbReference type="EMBL" id="EAY14259.1"/>
    </source>
</evidence>
<proteinExistence type="predicted"/>
<sequence>MSSGGLQIQPKAIIGLRSTEVVNDEFQDLFSDNNEPGQLKITIQALPTNKGRGGASAFKIQNITQYNQISSHILTLCSLLGKFSSPPPYKDALDFIPQKMAQKVLVDALNEFYKDKNYEKFSRSISKVTADNIQTSVLIQLKLVSAPYDPKINLSEFANNEMDPKLGSLFHWYFGSISDDHLACSHYMKALFEIAKCASLAPISIFFPEFSYDNLLFKFCTTLIHLFPRNPILPSVIEKLATFSSKPEQITSIEYSPDSAAPEDDDDSDSFSDLKLIQKKNPATENSFSFIKLAENEVTNPLEYITRSSDQVVVSMDDSPVMITYQIENGQSMMTPDKFQAWIKSHYVPRDKLIKERFLEELYHSPLSSSTPKKLSQSEINGIYRILYEQDIRPHIPKQPDSDLRALQLLPVLHFINIYSQEFFGNYAPIQTLLRNEYICHRAIETGDSSQCSQAFNYLISQIHEKLDICDIDPNMKLRPIPNQNFILSEQVKLVMFLTDITLMSESRSPLTLLPFTMAVQYDPSKYEFISQRKNRIGALYKLYSTCALPPYLIFRAAFALGIAVQEAKPSIAVRFIFEGLYILLREYPMLAKTVWVNSAFFSLAENLELCGKYRYCAECIDNTLTLTLQSPNHAAKAAKIAKKYEDLQRAIFFYTYSVSLLLERGLAMEAIFSSQILAKIYESCGQNVEGIQFLSYLLKDVNQISLTDSTKSDGRTQVIKEAVRPDTIQLLICAIYLCELYLKVNQFSAAETLIKNVEVTVKKPVVKKYLRYLSEKINISRNTFNGLVSMPDFNMRGRNRSQTLGGISATQLSDPTVPLLKSLAKHCIAKNDKEMALFWSELICYSSLSQANAAKEHALGCYLRGLALTTFIDESYAMPEKFFINHELTLTEQEFGSFLSKNEYDTHKLFTEALSSFNYSMICYDRCGNPVKFLEAQLSYTEILLLYILKMNGYKRATIQEFSYGKPTFETTTPDKQPFCLLNVAFDSITLTTSNIIEHLQMQCHAIDKLVRTLMDPVLIIRSQIVNGMFMQFRKKTHYAETYFNYAFTNLKKYFFDEHHFIIRDVGFFMGWMMRRILRNLITLLLTFNSEFINKHLIVFDMFNDMESFYANQHRMVRYSPKINIIETLEVQSSITKLGNPRFPDFMHIIKEYCRNYDPNSSHDRRYGSKEWELLNLIKMNRSNVRLFTQNRLSEDQVYESNRIGCMQMEEITESIRKENECQHLTELPPHSIETSVFIIAVNGQIMTYIPVNGQKKVLKLKQGEDGTFVLDCLTDNFNFSSSIFKSSFLEAVANLIVSVPNIPVSYKFGHRFAEECVKFGTFLFGEIPFLHELEEEEIIPDDSVFEGSEKLKLDTRGSLVSLNTTKRPLVVISSPSLNFIPFELMFPKLTVIRSTGFFKAFRRENAPKGIQRVAVLKWRTDSDKYGVISCVRSNENIRNMLHTLGCQRNPKIWVGDSERMFSFPFALFDPLRTTSKYAEKYQFCDIYPIIFEDYDSEIISRESPLFVFSYADLSEWSPVVDELVNASPSSSFMFIPAPYIVHAFNIMNDVFKRHQKRICFVEKNNNNNLQLSDHTKLVRNTFQFVSTLQRTLISKLKVPISIICPTRDYVE</sequence>
<dbReference type="VEuPathDB" id="TrichDB:TVAG_487020"/>
<reference evidence="1" key="2">
    <citation type="journal article" date="2007" name="Science">
        <title>Draft genome sequence of the sexually transmitted pathogen Trichomonas vaginalis.</title>
        <authorList>
            <person name="Carlton J.M."/>
            <person name="Hirt R.P."/>
            <person name="Silva J.C."/>
            <person name="Delcher A.L."/>
            <person name="Schatz M."/>
            <person name="Zhao Q."/>
            <person name="Wortman J.R."/>
            <person name="Bidwell S.L."/>
            <person name="Alsmark U.C.M."/>
            <person name="Besteiro S."/>
            <person name="Sicheritz-Ponten T."/>
            <person name="Noel C.J."/>
            <person name="Dacks J.B."/>
            <person name="Foster P.G."/>
            <person name="Simillion C."/>
            <person name="Van de Peer Y."/>
            <person name="Miranda-Saavedra D."/>
            <person name="Barton G.J."/>
            <person name="Westrop G.D."/>
            <person name="Mueller S."/>
            <person name="Dessi D."/>
            <person name="Fiori P.L."/>
            <person name="Ren Q."/>
            <person name="Paulsen I."/>
            <person name="Zhang H."/>
            <person name="Bastida-Corcuera F.D."/>
            <person name="Simoes-Barbosa A."/>
            <person name="Brown M.T."/>
            <person name="Hayes R.D."/>
            <person name="Mukherjee M."/>
            <person name="Okumura C.Y."/>
            <person name="Schneider R."/>
            <person name="Smith A.J."/>
            <person name="Vanacova S."/>
            <person name="Villalvazo M."/>
            <person name="Haas B.J."/>
            <person name="Pertea M."/>
            <person name="Feldblyum T.V."/>
            <person name="Utterback T.R."/>
            <person name="Shu C.L."/>
            <person name="Osoegawa K."/>
            <person name="de Jong P.J."/>
            <person name="Hrdy I."/>
            <person name="Horvathova L."/>
            <person name="Zubacova Z."/>
            <person name="Dolezal P."/>
            <person name="Malik S.B."/>
            <person name="Logsdon J.M. Jr."/>
            <person name="Henze K."/>
            <person name="Gupta A."/>
            <person name="Wang C.C."/>
            <person name="Dunne R.L."/>
            <person name="Upcroft J.A."/>
            <person name="Upcroft P."/>
            <person name="White O."/>
            <person name="Salzberg S.L."/>
            <person name="Tang P."/>
            <person name="Chiu C.-H."/>
            <person name="Lee Y.-S."/>
            <person name="Embley T.M."/>
            <person name="Coombs G.H."/>
            <person name="Mottram J.C."/>
            <person name="Tachezy J."/>
            <person name="Fraser-Liggett C.M."/>
            <person name="Johnson P.J."/>
        </authorList>
    </citation>
    <scope>NUCLEOTIDE SEQUENCE [LARGE SCALE GENOMIC DNA]</scope>
    <source>
        <strain evidence="1">G3</strain>
    </source>
</reference>
<keyword evidence="2" id="KW-1185">Reference proteome</keyword>